<evidence type="ECO:0000313" key="3">
    <source>
        <dbReference type="Proteomes" id="UP000054279"/>
    </source>
</evidence>
<dbReference type="AlphaFoldDB" id="A0A0C9W3C1"/>
<dbReference type="Proteomes" id="UP000054279">
    <property type="component" value="Unassembled WGS sequence"/>
</dbReference>
<name>A0A0C9W3C1_SPHS4</name>
<keyword evidence="1" id="KW-0812">Transmembrane</keyword>
<evidence type="ECO:0000256" key="1">
    <source>
        <dbReference type="SAM" id="Phobius"/>
    </source>
</evidence>
<evidence type="ECO:0000313" key="2">
    <source>
        <dbReference type="EMBL" id="KIJ46270.1"/>
    </source>
</evidence>
<proteinExistence type="predicted"/>
<keyword evidence="1" id="KW-1133">Transmembrane helix</keyword>
<gene>
    <name evidence="2" type="ORF">M422DRAFT_250319</name>
</gene>
<dbReference type="HOGENOM" id="CLU_1283998_0_0_1"/>
<organism evidence="2 3">
    <name type="scientific">Sphaerobolus stellatus (strain SS14)</name>
    <dbReference type="NCBI Taxonomy" id="990650"/>
    <lineage>
        <taxon>Eukaryota</taxon>
        <taxon>Fungi</taxon>
        <taxon>Dikarya</taxon>
        <taxon>Basidiomycota</taxon>
        <taxon>Agaricomycotina</taxon>
        <taxon>Agaricomycetes</taxon>
        <taxon>Phallomycetidae</taxon>
        <taxon>Geastrales</taxon>
        <taxon>Sphaerobolaceae</taxon>
        <taxon>Sphaerobolus</taxon>
    </lineage>
</organism>
<reference evidence="2 3" key="1">
    <citation type="submission" date="2014-06" db="EMBL/GenBank/DDBJ databases">
        <title>Evolutionary Origins and Diversification of the Mycorrhizal Mutualists.</title>
        <authorList>
            <consortium name="DOE Joint Genome Institute"/>
            <consortium name="Mycorrhizal Genomics Consortium"/>
            <person name="Kohler A."/>
            <person name="Kuo A."/>
            <person name="Nagy L.G."/>
            <person name="Floudas D."/>
            <person name="Copeland A."/>
            <person name="Barry K.W."/>
            <person name="Cichocki N."/>
            <person name="Veneault-Fourrey C."/>
            <person name="LaButti K."/>
            <person name="Lindquist E.A."/>
            <person name="Lipzen A."/>
            <person name="Lundell T."/>
            <person name="Morin E."/>
            <person name="Murat C."/>
            <person name="Riley R."/>
            <person name="Ohm R."/>
            <person name="Sun H."/>
            <person name="Tunlid A."/>
            <person name="Henrissat B."/>
            <person name="Grigoriev I.V."/>
            <person name="Hibbett D.S."/>
            <person name="Martin F."/>
        </authorList>
    </citation>
    <scope>NUCLEOTIDE SEQUENCE [LARGE SCALE GENOMIC DNA]</scope>
    <source>
        <strain evidence="2 3">SS14</strain>
    </source>
</reference>
<dbReference type="OrthoDB" id="10006285at2759"/>
<keyword evidence="1" id="KW-0472">Membrane</keyword>
<feature type="transmembrane region" description="Helical" evidence="1">
    <location>
        <begin position="142"/>
        <end position="162"/>
    </location>
</feature>
<sequence length="215" mass="23080">MVHGNKVYTTNPGSHTVVVFEIDAADPIKLHLTGQLTNSGSEFPVSYLHAKRCCRPYPRSIPLSRIEPDHPATGAFGTVSQVVFNQDKTKLLVAVKGIVATRTPGYIAIWDVAPSSLPLSRNTSSASTFWILKLLPLVQLSMSIRCIVIIILTVVSNSYLYVLSVGSRSVEVLSLAGGSGKAAIVQEYAFGSYLAADAIPSDTFEFQGFATYIGA</sequence>
<dbReference type="EMBL" id="KN837108">
    <property type="protein sequence ID" value="KIJ46270.1"/>
    <property type="molecule type" value="Genomic_DNA"/>
</dbReference>
<keyword evidence="3" id="KW-1185">Reference proteome</keyword>
<protein>
    <submittedName>
        <fullName evidence="2">Unplaced genomic scaffold SPHSTscaffold_33, whole genome shotgun sequence</fullName>
    </submittedName>
</protein>
<dbReference type="SUPFAM" id="SSF75011">
    <property type="entry name" value="3-carboxy-cis,cis-mucoante lactonizing enzyme"/>
    <property type="match status" value="1"/>
</dbReference>
<accession>A0A0C9W3C1</accession>